<proteinExistence type="predicted"/>
<dbReference type="EMBL" id="JANIBM010000013">
    <property type="protein sequence ID" value="MCQ8181867.1"/>
    <property type="molecule type" value="Genomic_DNA"/>
</dbReference>
<sequence length="276" mass="31643">MLKSLAHPQRIKLIKNICGEAAEDELNSIFEKAMSFLTVDCSFLRVIELFYLIDNLDNIDFEKLERYSIGQRKIKIVKNNNDLNSAIQKIGKNRIIGFDTEKKPSFKKGAPPNQISIIQIANDSDCYIFQVKSLKDVSPLLKVLEDINTIKIGSGLSEDIENMLKEFGVRPRSFLDLHQIFKTYLYSENDIGAKKAVAIFLGKNMKKSKKMSRSNWENKDLSENQIIYAAEDASAVYDVFKYLINNYPFIINTLPKWFHEKAKIQSCITDLNKGIL</sequence>
<comment type="caution">
    <text evidence="9">The sequence shown here is derived from an EMBL/GenBank/DDBJ whole genome shotgun (WGS) entry which is preliminary data.</text>
</comment>
<dbReference type="GO" id="GO:0004527">
    <property type="term" value="F:exonuclease activity"/>
    <property type="evidence" value="ECO:0007669"/>
    <property type="project" value="UniProtKB-KW"/>
</dbReference>
<dbReference type="Proteomes" id="UP001524569">
    <property type="component" value="Unassembled WGS sequence"/>
</dbReference>
<dbReference type="Pfam" id="PF01612">
    <property type="entry name" value="DNA_pol_A_exo1"/>
    <property type="match status" value="1"/>
</dbReference>
<evidence type="ECO:0000259" key="8">
    <source>
        <dbReference type="SMART" id="SM00474"/>
    </source>
</evidence>
<dbReference type="InterPro" id="IPR051132">
    <property type="entry name" value="3-5_Exonuclease_domain"/>
</dbReference>
<keyword evidence="1" id="KW-0540">Nuclease</keyword>
<keyword evidence="3" id="KW-0378">Hydrolase</keyword>
<evidence type="ECO:0000313" key="9">
    <source>
        <dbReference type="EMBL" id="MCQ8181867.1"/>
    </source>
</evidence>
<dbReference type="InterPro" id="IPR012337">
    <property type="entry name" value="RNaseH-like_sf"/>
</dbReference>
<accession>A0ABT1UI02</accession>
<organism evidence="9 10">
    <name type="scientific">Methylomonas aurea</name>
    <dbReference type="NCBI Taxonomy" id="2952224"/>
    <lineage>
        <taxon>Bacteria</taxon>
        <taxon>Pseudomonadati</taxon>
        <taxon>Pseudomonadota</taxon>
        <taxon>Gammaproteobacteria</taxon>
        <taxon>Methylococcales</taxon>
        <taxon>Methylococcaceae</taxon>
        <taxon>Methylomonas</taxon>
    </lineage>
</organism>
<evidence type="ECO:0000256" key="3">
    <source>
        <dbReference type="ARBA" id="ARBA00022801"/>
    </source>
</evidence>
<dbReference type="Gene3D" id="3.30.420.10">
    <property type="entry name" value="Ribonuclease H-like superfamily/Ribonuclease H"/>
    <property type="match status" value="1"/>
</dbReference>
<gene>
    <name evidence="9" type="ORF">NP603_12175</name>
</gene>
<dbReference type="SUPFAM" id="SSF53098">
    <property type="entry name" value="Ribonuclease H-like"/>
    <property type="match status" value="1"/>
</dbReference>
<dbReference type="CDD" id="cd06141">
    <property type="entry name" value="WRN_exo"/>
    <property type="match status" value="1"/>
</dbReference>
<keyword evidence="10" id="KW-1185">Reference proteome</keyword>
<evidence type="ECO:0000313" key="10">
    <source>
        <dbReference type="Proteomes" id="UP001524569"/>
    </source>
</evidence>
<evidence type="ECO:0000256" key="6">
    <source>
        <dbReference type="ARBA" id="ARBA00040531"/>
    </source>
</evidence>
<dbReference type="InterPro" id="IPR036397">
    <property type="entry name" value="RNaseH_sf"/>
</dbReference>
<dbReference type="InterPro" id="IPR002562">
    <property type="entry name" value="3'-5'_exonuclease_dom"/>
</dbReference>
<dbReference type="SMART" id="SM00474">
    <property type="entry name" value="35EXOc"/>
    <property type="match status" value="1"/>
</dbReference>
<evidence type="ECO:0000256" key="1">
    <source>
        <dbReference type="ARBA" id="ARBA00022722"/>
    </source>
</evidence>
<dbReference type="PANTHER" id="PTHR13620">
    <property type="entry name" value="3-5 EXONUCLEASE"/>
    <property type="match status" value="1"/>
</dbReference>
<keyword evidence="5" id="KW-0460">Magnesium</keyword>
<dbReference type="PANTHER" id="PTHR13620:SF109">
    <property type="entry name" value="3'-5' EXONUCLEASE"/>
    <property type="match status" value="1"/>
</dbReference>
<evidence type="ECO:0000256" key="5">
    <source>
        <dbReference type="ARBA" id="ARBA00022842"/>
    </source>
</evidence>
<evidence type="ECO:0000256" key="7">
    <source>
        <dbReference type="ARBA" id="ARBA00042761"/>
    </source>
</evidence>
<protein>
    <recommendedName>
        <fullName evidence="6">3'-5' exonuclease</fullName>
    </recommendedName>
    <alternativeName>
        <fullName evidence="7">Werner Syndrome-like exonuclease</fullName>
    </alternativeName>
</protein>
<evidence type="ECO:0000256" key="4">
    <source>
        <dbReference type="ARBA" id="ARBA00022839"/>
    </source>
</evidence>
<feature type="domain" description="3'-5' exonuclease" evidence="8">
    <location>
        <begin position="74"/>
        <end position="248"/>
    </location>
</feature>
<reference evidence="9 10" key="1">
    <citation type="submission" date="2022-07" db="EMBL/GenBank/DDBJ databases">
        <title>Methylomonas rivi sp. nov., Methylomonas rosea sp. nov., Methylomonas aureus sp. nov. and Methylomonas subterranea sp. nov., four novel methanotrophs isolated from a freshwater creek and the deep terrestrial subsurface.</title>
        <authorList>
            <person name="Abin C."/>
            <person name="Sankaranarayanan K."/>
            <person name="Garner C."/>
            <person name="Sindelar R."/>
            <person name="Kotary K."/>
            <person name="Garner R."/>
            <person name="Barclay S."/>
            <person name="Lawson P."/>
            <person name="Krumholz L."/>
        </authorList>
    </citation>
    <scope>NUCLEOTIDE SEQUENCE [LARGE SCALE GENOMIC DNA]</scope>
    <source>
        <strain evidence="9 10">SURF-1</strain>
    </source>
</reference>
<dbReference type="RefSeq" id="WP_256611155.1">
    <property type="nucleotide sequence ID" value="NZ_JANIBM010000013.1"/>
</dbReference>
<name>A0ABT1UI02_9GAMM</name>
<keyword evidence="2" id="KW-0479">Metal-binding</keyword>
<keyword evidence="4 9" id="KW-0269">Exonuclease</keyword>
<evidence type="ECO:0000256" key="2">
    <source>
        <dbReference type="ARBA" id="ARBA00022723"/>
    </source>
</evidence>